<dbReference type="InterPro" id="IPR034335">
    <property type="entry name" value="PGES2_C"/>
</dbReference>
<evidence type="ECO:0000313" key="3">
    <source>
        <dbReference type="Proteomes" id="UP000752696"/>
    </source>
</evidence>
<protein>
    <recommendedName>
        <fullName evidence="1">GST N-terminal domain-containing protein</fullName>
    </recommendedName>
</protein>
<dbReference type="SUPFAM" id="SSF47616">
    <property type="entry name" value="GST C-terminal domain-like"/>
    <property type="match status" value="1"/>
</dbReference>
<dbReference type="CDD" id="cd03197">
    <property type="entry name" value="GST_C_mPGES2"/>
    <property type="match status" value="1"/>
</dbReference>
<reference evidence="2" key="1">
    <citation type="submission" date="2020-07" db="EMBL/GenBank/DDBJ databases">
        <authorList>
            <person name="Nazaruddin N."/>
        </authorList>
    </citation>
    <scope>NUCLEOTIDE SEQUENCE</scope>
</reference>
<proteinExistence type="predicted"/>
<dbReference type="InterPro" id="IPR004045">
    <property type="entry name" value="Glutathione_S-Trfase_N"/>
</dbReference>
<dbReference type="SUPFAM" id="SSF52833">
    <property type="entry name" value="Thioredoxin-like"/>
    <property type="match status" value="1"/>
</dbReference>
<evidence type="ECO:0000259" key="1">
    <source>
        <dbReference type="Pfam" id="PF13417"/>
    </source>
</evidence>
<feature type="domain" description="GST N-terminal" evidence="1">
    <location>
        <begin position="97"/>
        <end position="159"/>
    </location>
</feature>
<name>A0A6V7HA13_9HYME</name>
<dbReference type="Proteomes" id="UP000752696">
    <property type="component" value="Unassembled WGS sequence"/>
</dbReference>
<dbReference type="Gene3D" id="6.20.200.30">
    <property type="match status" value="1"/>
</dbReference>
<comment type="caution">
    <text evidence="2">The sequence shown here is derived from an EMBL/GenBank/DDBJ whole genome shotgun (WGS) entry which is preliminary data.</text>
</comment>
<dbReference type="GO" id="GO:0050220">
    <property type="term" value="F:prostaglandin-E synthase activity"/>
    <property type="evidence" value="ECO:0007669"/>
    <property type="project" value="TreeGrafter"/>
</dbReference>
<dbReference type="InterPro" id="IPR036282">
    <property type="entry name" value="Glutathione-S-Trfase_C_sf"/>
</dbReference>
<dbReference type="PANTHER" id="PTHR12782:SF5">
    <property type="entry name" value="PROSTAGLANDIN E SYNTHASE 2"/>
    <property type="match status" value="1"/>
</dbReference>
<organism evidence="2 3">
    <name type="scientific">Heterotrigona itama</name>
    <dbReference type="NCBI Taxonomy" id="395501"/>
    <lineage>
        <taxon>Eukaryota</taxon>
        <taxon>Metazoa</taxon>
        <taxon>Ecdysozoa</taxon>
        <taxon>Arthropoda</taxon>
        <taxon>Hexapoda</taxon>
        <taxon>Insecta</taxon>
        <taxon>Pterygota</taxon>
        <taxon>Neoptera</taxon>
        <taxon>Endopterygota</taxon>
        <taxon>Hymenoptera</taxon>
        <taxon>Apocrita</taxon>
        <taxon>Aculeata</taxon>
        <taxon>Apoidea</taxon>
        <taxon>Anthophila</taxon>
        <taxon>Apidae</taxon>
        <taxon>Heterotrigona</taxon>
    </lineage>
</organism>
<dbReference type="AlphaFoldDB" id="A0A6V7HA13"/>
<dbReference type="Pfam" id="PF13417">
    <property type="entry name" value="GST_N_3"/>
    <property type="match status" value="1"/>
</dbReference>
<dbReference type="PANTHER" id="PTHR12782">
    <property type="entry name" value="MICROSOMAL PROSTAGLANDIN E SYNTHASE-2"/>
    <property type="match status" value="1"/>
</dbReference>
<dbReference type="InterPro" id="IPR036249">
    <property type="entry name" value="Thioredoxin-like_sf"/>
</dbReference>
<dbReference type="Gene3D" id="3.40.30.10">
    <property type="entry name" value="Glutaredoxin"/>
    <property type="match status" value="1"/>
</dbReference>
<dbReference type="EMBL" id="CAJDYZ010009479">
    <property type="protein sequence ID" value="CAD1476616.1"/>
    <property type="molecule type" value="Genomic_DNA"/>
</dbReference>
<gene>
    <name evidence="2" type="ORF">MHI_LOCUS657809</name>
</gene>
<sequence length="370" mass="43103">MSILQRLSKYPQNLYCLKNVIQRCPKRNESVLSASRQSSILKTVFKASLVGISVGFPVGIAITQGYTWYKNKEASQTYHLQGKEEKIKILQEKPPVPVSREVRTFLDYYGISYEIVEVDPVLRKEISWSTYKKVPILLAEVDSGYQPLNDSSMIISLLASYLKDKSQKISDLVDYYPSIAIHDENQKLKYEIMNKYFLMYQENFSTKTDEIIEERKWRKWVDDEFVHTLSPNVYRTLDEAYKTFNWFSEVGKWEEYFPTWERLIMINIGATAMWLISKRLKKKHNLKNDVRESLYDGINKWLRAIKKRGGTFMGGEKPNLSDLAVYGVLKSIEGCSAFKDALNNTTLSTWYNAMTKEIKEHLGSKYLMAK</sequence>
<dbReference type="OrthoDB" id="423541at2759"/>
<evidence type="ECO:0000313" key="2">
    <source>
        <dbReference type="EMBL" id="CAD1476616.1"/>
    </source>
</evidence>
<keyword evidence="3" id="KW-1185">Reference proteome</keyword>
<accession>A0A6V7HA13</accession>
<dbReference type="GO" id="GO:0005739">
    <property type="term" value="C:mitochondrion"/>
    <property type="evidence" value="ECO:0007669"/>
    <property type="project" value="TreeGrafter"/>
</dbReference>
<dbReference type="Gene3D" id="1.20.1050.10">
    <property type="match status" value="1"/>
</dbReference>